<sequence>MLLTANWHLPSSTPSIGLVPPLCPPTDRYFPEAWPVPLLKSLLRLSELTIGEKERAVWYLEVAFGVRIREDPSTKRLGVQVVDIESAVAVFEDASRQKVDGKVDLSDEGHEEYQEMLGSQKSMEGNMKPSAETRGSSVETKEQKQPSHKRRHLEYDSDQYTEPDGGTISLLHNPSLQQITRSGPSHSTLGKGPKNIVQYPHCEALPTPSSLPTLASSRQLRPSKVRRLQHEPVDVGPKPGSENHLDEGSNPGNPDAITKIKFVTNVSETAYRQQKEEHEGDIIYTGAKKNGARHAPSQKSSMEALTPQTPSLEPARTKSSRMDLEAEYSRAIEERRKTRERAYKKLVVDVQAARIPQSAPPSVPQVASATSNYPIEEKPSPQGSGRLPSPLFRSPPQTALQHPPAVQFQSPTAHQPQRPLHPQQLAYMQHQAARQQAYAQLSAHTGSFPITPANARHAGPYTPISPQQYAPRSYGLARMPHVPPPLPPNTRQHPPPSPVSPHPYPRPLQSPQHPPPHPPRESAEVMLRKLELEEAEAKLRASIQQERLRAEVLARRKAVARALMMEEQGLR</sequence>
<comment type="caution">
    <text evidence="2">The sequence shown here is derived from an EMBL/GenBank/DDBJ whole genome shotgun (WGS) entry which is preliminary data.</text>
</comment>
<reference evidence="2 3" key="1">
    <citation type="submission" date="2024-02" db="EMBL/GenBank/DDBJ databases">
        <title>De novo assembly and annotation of 12 fungi associated with fruit tree decline syndrome in Ontario, Canada.</title>
        <authorList>
            <person name="Sulman M."/>
            <person name="Ellouze W."/>
            <person name="Ilyukhin E."/>
        </authorList>
    </citation>
    <scope>NUCLEOTIDE SEQUENCE [LARGE SCALE GENOMIC DNA]</scope>
    <source>
        <strain evidence="2 3">M42-189</strain>
    </source>
</reference>
<feature type="region of interest" description="Disordered" evidence="1">
    <location>
        <begin position="207"/>
        <end position="256"/>
    </location>
</feature>
<feature type="region of interest" description="Disordered" evidence="1">
    <location>
        <begin position="356"/>
        <end position="418"/>
    </location>
</feature>
<dbReference type="EMBL" id="JAKJXO020000002">
    <property type="protein sequence ID" value="KAL1610519.1"/>
    <property type="molecule type" value="Genomic_DNA"/>
</dbReference>
<accession>A0ABR3S1G0</accession>
<evidence type="ECO:0000313" key="3">
    <source>
        <dbReference type="Proteomes" id="UP001521785"/>
    </source>
</evidence>
<keyword evidence="3" id="KW-1185">Reference proteome</keyword>
<proteinExistence type="predicted"/>
<feature type="region of interest" description="Disordered" evidence="1">
    <location>
        <begin position="289"/>
        <end position="324"/>
    </location>
</feature>
<feature type="region of interest" description="Disordered" evidence="1">
    <location>
        <begin position="449"/>
        <end position="524"/>
    </location>
</feature>
<name>A0ABR3S1G0_9PLEO</name>
<evidence type="ECO:0000313" key="2">
    <source>
        <dbReference type="EMBL" id="KAL1610519.1"/>
    </source>
</evidence>
<feature type="compositionally biased region" description="Pro residues" evidence="1">
    <location>
        <begin position="481"/>
        <end position="517"/>
    </location>
</feature>
<feature type="region of interest" description="Disordered" evidence="1">
    <location>
        <begin position="101"/>
        <end position="166"/>
    </location>
</feature>
<feature type="compositionally biased region" description="Low complexity" evidence="1">
    <location>
        <begin position="207"/>
        <end position="217"/>
    </location>
</feature>
<evidence type="ECO:0000256" key="1">
    <source>
        <dbReference type="SAM" id="MobiDB-lite"/>
    </source>
</evidence>
<dbReference type="Proteomes" id="UP001521785">
    <property type="component" value="Unassembled WGS sequence"/>
</dbReference>
<gene>
    <name evidence="2" type="ORF">SLS60_002188</name>
</gene>
<feature type="compositionally biased region" description="Polar residues" evidence="1">
    <location>
        <begin position="297"/>
        <end position="311"/>
    </location>
</feature>
<organism evidence="2 3">
    <name type="scientific">Paraconiothyrium brasiliense</name>
    <dbReference type="NCBI Taxonomy" id="300254"/>
    <lineage>
        <taxon>Eukaryota</taxon>
        <taxon>Fungi</taxon>
        <taxon>Dikarya</taxon>
        <taxon>Ascomycota</taxon>
        <taxon>Pezizomycotina</taxon>
        <taxon>Dothideomycetes</taxon>
        <taxon>Pleosporomycetidae</taxon>
        <taxon>Pleosporales</taxon>
        <taxon>Massarineae</taxon>
        <taxon>Didymosphaeriaceae</taxon>
        <taxon>Paraconiothyrium</taxon>
    </lineage>
</organism>
<protein>
    <submittedName>
        <fullName evidence="2">Uncharacterized protein</fullName>
    </submittedName>
</protein>
<feature type="compositionally biased region" description="Basic and acidic residues" evidence="1">
    <location>
        <begin position="101"/>
        <end position="113"/>
    </location>
</feature>